<dbReference type="GO" id="GO:0022625">
    <property type="term" value="C:cytosolic large ribosomal subunit"/>
    <property type="evidence" value="ECO:0007669"/>
    <property type="project" value="TreeGrafter"/>
</dbReference>
<dbReference type="OrthoDB" id="9809073at2"/>
<evidence type="ECO:0000256" key="2">
    <source>
        <dbReference type="ARBA" id="ARBA00022980"/>
    </source>
</evidence>
<comment type="caution">
    <text evidence="7">The sequence shown here is derived from an EMBL/GenBank/DDBJ whole genome shotgun (WGS) entry which is preliminary data.</text>
</comment>
<dbReference type="NCBIfam" id="TIGR00059">
    <property type="entry name" value="L17"/>
    <property type="match status" value="1"/>
</dbReference>
<dbReference type="GO" id="GO:0003735">
    <property type="term" value="F:structural constituent of ribosome"/>
    <property type="evidence" value="ECO:0007669"/>
    <property type="project" value="InterPro"/>
</dbReference>
<dbReference type="AlphaFoldDB" id="A0A4V5UTW0"/>
<keyword evidence="3 4" id="KW-0687">Ribonucleoprotein</keyword>
<name>A0A4V5UTW0_9BACT</name>
<dbReference type="Pfam" id="PF01196">
    <property type="entry name" value="Ribosomal_L17"/>
    <property type="match status" value="1"/>
</dbReference>
<dbReference type="SUPFAM" id="SSF64263">
    <property type="entry name" value="Prokaryotic ribosomal protein L17"/>
    <property type="match status" value="1"/>
</dbReference>
<dbReference type="PANTHER" id="PTHR14413">
    <property type="entry name" value="RIBOSOMAL PROTEIN L17"/>
    <property type="match status" value="1"/>
</dbReference>
<evidence type="ECO:0000256" key="4">
    <source>
        <dbReference type="HAMAP-Rule" id="MF_01368"/>
    </source>
</evidence>
<comment type="subunit">
    <text evidence="4">Part of the 50S ribosomal subunit. Contacts protein L32.</text>
</comment>
<dbReference type="InterPro" id="IPR047859">
    <property type="entry name" value="Ribosomal_bL17_CS"/>
</dbReference>
<comment type="similarity">
    <text evidence="1 4 5">Belongs to the bacterial ribosomal protein bL17 family.</text>
</comment>
<keyword evidence="8" id="KW-1185">Reference proteome</keyword>
<dbReference type="RefSeq" id="WP_137263249.1">
    <property type="nucleotide sequence ID" value="NZ_SZQL01000016.1"/>
</dbReference>
<keyword evidence="2 4" id="KW-0689">Ribosomal protein</keyword>
<feature type="region of interest" description="Disordered" evidence="6">
    <location>
        <begin position="133"/>
        <end position="188"/>
    </location>
</feature>
<dbReference type="EMBL" id="SZQL01000016">
    <property type="protein sequence ID" value="TKK66193.1"/>
    <property type="molecule type" value="Genomic_DNA"/>
</dbReference>
<evidence type="ECO:0000256" key="6">
    <source>
        <dbReference type="SAM" id="MobiDB-lite"/>
    </source>
</evidence>
<proteinExistence type="inferred from homology"/>
<dbReference type="GO" id="GO:0006412">
    <property type="term" value="P:translation"/>
    <property type="evidence" value="ECO:0007669"/>
    <property type="project" value="UniProtKB-UniRule"/>
</dbReference>
<dbReference type="Proteomes" id="UP000305848">
    <property type="component" value="Unassembled WGS sequence"/>
</dbReference>
<gene>
    <name evidence="4" type="primary">rplQ</name>
    <name evidence="7" type="ORF">FC093_18255</name>
</gene>
<dbReference type="HAMAP" id="MF_01368">
    <property type="entry name" value="Ribosomal_bL17"/>
    <property type="match status" value="1"/>
</dbReference>
<dbReference type="Gene3D" id="3.90.1030.10">
    <property type="entry name" value="Ribosomal protein L17"/>
    <property type="match status" value="1"/>
</dbReference>
<sequence length="188" mass="20522">MRHGDKINNLGRKKAHRDALLANLASQLIMHKRIVTTLAKAKTLRTYIEPLITKTKKADNPAVISHQHRIVFSYLQDKLAVKELFTVVGPKIAARPGGYTRIIKLGIRVGDNAEKAMIELVDFNDIYGKTAAQGAEPAKRTRRGRGGKKAAVADQQQQPTTDQPVVTNEGGGEPATDVAPVTEEKAPE</sequence>
<dbReference type="PANTHER" id="PTHR14413:SF16">
    <property type="entry name" value="LARGE RIBOSOMAL SUBUNIT PROTEIN BL17M"/>
    <property type="match status" value="1"/>
</dbReference>
<protein>
    <recommendedName>
        <fullName evidence="4">Large ribosomal subunit protein bL17</fullName>
    </recommendedName>
</protein>
<organism evidence="7 8">
    <name type="scientific">Ilyomonas limi</name>
    <dbReference type="NCBI Taxonomy" id="2575867"/>
    <lineage>
        <taxon>Bacteria</taxon>
        <taxon>Pseudomonadati</taxon>
        <taxon>Bacteroidota</taxon>
        <taxon>Chitinophagia</taxon>
        <taxon>Chitinophagales</taxon>
        <taxon>Chitinophagaceae</taxon>
        <taxon>Ilyomonas</taxon>
    </lineage>
</organism>
<evidence type="ECO:0000313" key="8">
    <source>
        <dbReference type="Proteomes" id="UP000305848"/>
    </source>
</evidence>
<feature type="compositionally biased region" description="Low complexity" evidence="6">
    <location>
        <begin position="149"/>
        <end position="167"/>
    </location>
</feature>
<evidence type="ECO:0000256" key="3">
    <source>
        <dbReference type="ARBA" id="ARBA00023274"/>
    </source>
</evidence>
<dbReference type="InterPro" id="IPR036373">
    <property type="entry name" value="Ribosomal_bL17_sf"/>
</dbReference>
<accession>A0A4V5UTW0</accession>
<dbReference type="InterPro" id="IPR000456">
    <property type="entry name" value="Ribosomal_bL17"/>
</dbReference>
<dbReference type="PROSITE" id="PS01167">
    <property type="entry name" value="RIBOSOMAL_L17"/>
    <property type="match status" value="1"/>
</dbReference>
<evidence type="ECO:0000313" key="7">
    <source>
        <dbReference type="EMBL" id="TKK66193.1"/>
    </source>
</evidence>
<reference evidence="7 8" key="1">
    <citation type="submission" date="2019-05" db="EMBL/GenBank/DDBJ databases">
        <title>Panacibacter sp. strain 17mud1-8 Genome sequencing and assembly.</title>
        <authorList>
            <person name="Chhetri G."/>
        </authorList>
    </citation>
    <scope>NUCLEOTIDE SEQUENCE [LARGE SCALE GENOMIC DNA]</scope>
    <source>
        <strain evidence="7 8">17mud1-8</strain>
    </source>
</reference>
<evidence type="ECO:0000256" key="5">
    <source>
        <dbReference type="RuleBase" id="RU000660"/>
    </source>
</evidence>
<evidence type="ECO:0000256" key="1">
    <source>
        <dbReference type="ARBA" id="ARBA00008777"/>
    </source>
</evidence>